<reference evidence="11 12" key="1">
    <citation type="journal article" date="2006" name="Science">
        <title>Phytophthora genome sequences uncover evolutionary origins and mechanisms of pathogenesis.</title>
        <authorList>
            <person name="Tyler B.M."/>
            <person name="Tripathy S."/>
            <person name="Zhang X."/>
            <person name="Dehal P."/>
            <person name="Jiang R.H."/>
            <person name="Aerts A."/>
            <person name="Arredondo F.D."/>
            <person name="Baxter L."/>
            <person name="Bensasson D."/>
            <person name="Beynon J.L."/>
            <person name="Chapman J."/>
            <person name="Damasceno C.M."/>
            <person name="Dorrance A.E."/>
            <person name="Dou D."/>
            <person name="Dickerman A.W."/>
            <person name="Dubchak I.L."/>
            <person name="Garbelotto M."/>
            <person name="Gijzen M."/>
            <person name="Gordon S.G."/>
            <person name="Govers F."/>
            <person name="Grunwald N.J."/>
            <person name="Huang W."/>
            <person name="Ivors K.L."/>
            <person name="Jones R.W."/>
            <person name="Kamoun S."/>
            <person name="Krampis K."/>
            <person name="Lamour K.H."/>
            <person name="Lee M.K."/>
            <person name="McDonald W.H."/>
            <person name="Medina M."/>
            <person name="Meijer H.J."/>
            <person name="Nordberg E.K."/>
            <person name="Maclean D.J."/>
            <person name="Ospina-Giraldo M.D."/>
            <person name="Morris P.F."/>
            <person name="Phuntumart V."/>
            <person name="Putnam N.H."/>
            <person name="Rash S."/>
            <person name="Rose J.K."/>
            <person name="Sakihama Y."/>
            <person name="Salamov A.A."/>
            <person name="Savidor A."/>
            <person name="Scheuring C.F."/>
            <person name="Smith B.M."/>
            <person name="Sobral B.W."/>
            <person name="Terry A."/>
            <person name="Torto-Alalibo T.A."/>
            <person name="Win J."/>
            <person name="Xu Z."/>
            <person name="Zhang H."/>
            <person name="Grigoriev I.V."/>
            <person name="Rokhsar D.S."/>
            <person name="Boore J.L."/>
        </authorList>
    </citation>
    <scope>NUCLEOTIDE SEQUENCE [LARGE SCALE GENOMIC DNA]</scope>
    <source>
        <strain evidence="11 12">P6497</strain>
    </source>
</reference>
<dbReference type="PANTHER" id="PTHR31646:SF1">
    <property type="entry name" value="ALPHA-1,2-MANNOSYLTRANSFERASE MNN2"/>
    <property type="match status" value="1"/>
</dbReference>
<dbReference type="InterPro" id="IPR029044">
    <property type="entry name" value="Nucleotide-diphossugar_trans"/>
</dbReference>
<dbReference type="Gene3D" id="3.90.550.10">
    <property type="entry name" value="Spore Coat Polysaccharide Biosynthesis Protein SpsA, Chain A"/>
    <property type="match status" value="1"/>
</dbReference>
<evidence type="ECO:0000256" key="2">
    <source>
        <dbReference type="ARBA" id="ARBA00004606"/>
    </source>
</evidence>
<evidence type="ECO:0000256" key="8">
    <source>
        <dbReference type="ARBA" id="ARBA00023034"/>
    </source>
</evidence>
<keyword evidence="8" id="KW-0333">Golgi apparatus</keyword>
<keyword evidence="7" id="KW-1133">Transmembrane helix</keyword>
<dbReference type="RefSeq" id="XP_009528058.1">
    <property type="nucleotide sequence ID" value="XM_009529763.1"/>
</dbReference>
<dbReference type="AlphaFoldDB" id="G4ZDS1"/>
<evidence type="ECO:0000256" key="9">
    <source>
        <dbReference type="ARBA" id="ARBA00023136"/>
    </source>
</evidence>
<evidence type="ECO:0000256" key="10">
    <source>
        <dbReference type="ARBA" id="ARBA00037847"/>
    </source>
</evidence>
<dbReference type="SUPFAM" id="SSF53448">
    <property type="entry name" value="Nucleotide-diphospho-sugar transferases"/>
    <property type="match status" value="1"/>
</dbReference>
<dbReference type="GO" id="GO:0000026">
    <property type="term" value="F:alpha-1,2-mannosyltransferase activity"/>
    <property type="evidence" value="ECO:0007669"/>
    <property type="project" value="TreeGrafter"/>
</dbReference>
<keyword evidence="5" id="KW-0812">Transmembrane</keyword>
<accession>G4ZDS1</accession>
<comment type="subcellular location">
    <subcellularLocation>
        <location evidence="10">Endomembrane system</location>
        <topology evidence="10">Single-pass membrane protein</topology>
    </subcellularLocation>
    <subcellularLocation>
        <location evidence="1">Golgi apparatus membrane</location>
    </subcellularLocation>
    <subcellularLocation>
        <location evidence="2">Membrane</location>
        <topology evidence="2">Single-pass type II membrane protein</topology>
    </subcellularLocation>
</comment>
<evidence type="ECO:0000256" key="7">
    <source>
        <dbReference type="ARBA" id="ARBA00022989"/>
    </source>
</evidence>
<dbReference type="KEGG" id="psoj:PHYSODRAFT_332719"/>
<dbReference type="STRING" id="1094619.G4ZDS1"/>
<gene>
    <name evidence="11" type="ORF">PHYSODRAFT_332719</name>
</gene>
<evidence type="ECO:0000256" key="1">
    <source>
        <dbReference type="ARBA" id="ARBA00004394"/>
    </source>
</evidence>
<proteinExistence type="inferred from homology"/>
<organism evidence="11 12">
    <name type="scientific">Phytophthora sojae (strain P6497)</name>
    <name type="common">Soybean stem and root rot agent</name>
    <name type="synonym">Phytophthora megasperma f. sp. glycines</name>
    <dbReference type="NCBI Taxonomy" id="1094619"/>
    <lineage>
        <taxon>Eukaryota</taxon>
        <taxon>Sar</taxon>
        <taxon>Stramenopiles</taxon>
        <taxon>Oomycota</taxon>
        <taxon>Peronosporomycetes</taxon>
        <taxon>Peronosporales</taxon>
        <taxon>Peronosporaceae</taxon>
        <taxon>Phytophthora</taxon>
    </lineage>
</organism>
<dbReference type="OMA" id="ATANCNP"/>
<evidence type="ECO:0000256" key="3">
    <source>
        <dbReference type="ARBA" id="ARBA00009105"/>
    </source>
</evidence>
<evidence type="ECO:0000313" key="12">
    <source>
        <dbReference type="Proteomes" id="UP000002640"/>
    </source>
</evidence>
<dbReference type="InterPro" id="IPR022751">
    <property type="entry name" value="Alpha_mannosyltransferase"/>
</dbReference>
<keyword evidence="4" id="KW-0808">Transferase</keyword>
<dbReference type="InParanoid" id="G4ZDS1"/>
<dbReference type="EMBL" id="JH159154">
    <property type="protein sequence ID" value="EGZ19000.1"/>
    <property type="molecule type" value="Genomic_DNA"/>
</dbReference>
<dbReference type="SMR" id="G4ZDS1"/>
<dbReference type="GO" id="GO:0000139">
    <property type="term" value="C:Golgi membrane"/>
    <property type="evidence" value="ECO:0007669"/>
    <property type="project" value="UniProtKB-SubCell"/>
</dbReference>
<dbReference type="GeneID" id="20646510"/>
<evidence type="ECO:0000256" key="5">
    <source>
        <dbReference type="ARBA" id="ARBA00022692"/>
    </source>
</evidence>
<dbReference type="Pfam" id="PF11051">
    <property type="entry name" value="Mannosyl_trans3"/>
    <property type="match status" value="1"/>
</dbReference>
<sequence>MLSIPEFSCLGWRETDGCTLGPPSGLNRVVGCDTGIKAGASGYCLLQNQATGEEVRAMQVNCSSLRSEVEFNCTQAADFALVTSQLNMLVDTIKAEHDQPQVQGSTEAKNGVLMVIYPKLLSSVYATIRVLRSYNCSLPVELWFLENEMGSNPLANNRLLQSLENEYGPISLHGISGENVDGFNTKILALAHSNLDQVLFLDADNTPVKDPTYIFTAPEFIESGAIFWPDFWHPANTIFNIHNETLLWELVDMPFVDMFEQESGQLLIDRRRAAAALRVLQFLALRQPNPLQQLKLVHGDKDLFRIAWLKTNTSFHMIETPAAVAGILNNGGFCGITMVQHDPEGKVLFLHHNGKKVIGDDQTRTWTHLQSFVFPDQLALHRSNASDRYAYLADNYRVGIYGTSDAFPGLLMCYRLTTEHYRLTSWTELLHHDLEDRLRDFVQEATELGN</sequence>
<evidence type="ECO:0000256" key="6">
    <source>
        <dbReference type="ARBA" id="ARBA00022968"/>
    </source>
</evidence>
<keyword evidence="6" id="KW-0735">Signal-anchor</keyword>
<dbReference type="PANTHER" id="PTHR31646">
    <property type="entry name" value="ALPHA-1,2-MANNOSYLTRANSFERASE MNN2"/>
    <property type="match status" value="1"/>
</dbReference>
<dbReference type="Proteomes" id="UP000002640">
    <property type="component" value="Unassembled WGS sequence"/>
</dbReference>
<comment type="similarity">
    <text evidence="3">Belongs to the MNN1/MNT family.</text>
</comment>
<evidence type="ECO:0000256" key="4">
    <source>
        <dbReference type="ARBA" id="ARBA00022679"/>
    </source>
</evidence>
<keyword evidence="12" id="KW-1185">Reference proteome</keyword>
<protein>
    <submittedName>
        <fullName evidence="11">Uncharacterized protein</fullName>
    </submittedName>
</protein>
<evidence type="ECO:0000313" key="11">
    <source>
        <dbReference type="EMBL" id="EGZ19000.1"/>
    </source>
</evidence>
<name>G4ZDS1_PHYSP</name>
<dbReference type="GO" id="GO:0046354">
    <property type="term" value="P:mannan biosynthetic process"/>
    <property type="evidence" value="ECO:0007669"/>
    <property type="project" value="TreeGrafter"/>
</dbReference>
<keyword evidence="9" id="KW-0472">Membrane</keyword>